<keyword evidence="1" id="KW-1133">Transmembrane helix</keyword>
<protein>
    <submittedName>
        <fullName evidence="2">Uncharacterized protein</fullName>
    </submittedName>
</protein>
<dbReference type="HOGENOM" id="CLU_3381682_0_0_11"/>
<keyword evidence="1" id="KW-0812">Transmembrane</keyword>
<dbReference type="EMBL" id="ASSY01000005">
    <property type="protein sequence ID" value="EOS52563.1"/>
    <property type="molecule type" value="Genomic_DNA"/>
</dbReference>
<evidence type="ECO:0000256" key="1">
    <source>
        <dbReference type="SAM" id="Phobius"/>
    </source>
</evidence>
<dbReference type="Proteomes" id="UP000014204">
    <property type="component" value="Unassembled WGS sequence"/>
</dbReference>
<name>R9L1Y6_9ACTN</name>
<keyword evidence="1" id="KW-0472">Membrane</keyword>
<gene>
    <name evidence="2" type="ORF">C811_00599</name>
</gene>
<reference evidence="2 3" key="1">
    <citation type="submission" date="2013-04" db="EMBL/GenBank/DDBJ databases">
        <title>The Genome Sequence of Enterorhabdus caecimuris B7.</title>
        <authorList>
            <consortium name="The Broad Institute Genomics Platform"/>
            <consortium name="The Broad Institute Genome Sequencing Center for Infectious Disease"/>
            <person name="Earl A."/>
            <person name="Xavier R."/>
            <person name="Elson C."/>
            <person name="Duck W."/>
            <person name="Walker B."/>
            <person name="Young S."/>
            <person name="Zeng Q."/>
            <person name="Gargeya S."/>
            <person name="Fitzgerald M."/>
            <person name="Haas B."/>
            <person name="Abouelleil A."/>
            <person name="Allen A.W."/>
            <person name="Alvarado L."/>
            <person name="Arachchi H.M."/>
            <person name="Berlin A.M."/>
            <person name="Chapman S.B."/>
            <person name="Gainer-Dewar J."/>
            <person name="Goldberg J."/>
            <person name="Griggs A."/>
            <person name="Gujja S."/>
            <person name="Hansen M."/>
            <person name="Howarth C."/>
            <person name="Imamovic A."/>
            <person name="Ireland A."/>
            <person name="Larimer J."/>
            <person name="McCowan C."/>
            <person name="Murphy C."/>
            <person name="Pearson M."/>
            <person name="Poon T.W."/>
            <person name="Priest M."/>
            <person name="Roberts A."/>
            <person name="Saif S."/>
            <person name="Shea T."/>
            <person name="Sisk P."/>
            <person name="Sykes S."/>
            <person name="Wortman J."/>
            <person name="Nusbaum C."/>
            <person name="Birren B."/>
        </authorList>
    </citation>
    <scope>NUCLEOTIDE SEQUENCE [LARGE SCALE GENOMIC DNA]</scope>
    <source>
        <strain evidence="2 3">B7</strain>
    </source>
</reference>
<dbReference type="STRING" id="1235794.C811_00599"/>
<evidence type="ECO:0000313" key="3">
    <source>
        <dbReference type="Proteomes" id="UP000014204"/>
    </source>
</evidence>
<sequence length="33" mass="3836">MLYMLINWTGLLLLLIAVLLILNLILVELRKRG</sequence>
<evidence type="ECO:0000313" key="2">
    <source>
        <dbReference type="EMBL" id="EOS52563.1"/>
    </source>
</evidence>
<comment type="caution">
    <text evidence="2">The sequence shown here is derived from an EMBL/GenBank/DDBJ whole genome shotgun (WGS) entry which is preliminary data.</text>
</comment>
<feature type="transmembrane region" description="Helical" evidence="1">
    <location>
        <begin position="6"/>
        <end position="27"/>
    </location>
</feature>
<dbReference type="AlphaFoldDB" id="R9L1Y6"/>
<accession>R9L1Y6</accession>
<proteinExistence type="predicted"/>
<keyword evidence="3" id="KW-1185">Reference proteome</keyword>
<organism evidence="2 3">
    <name type="scientific">Adlercreutzia caecimuris B7</name>
    <dbReference type="NCBI Taxonomy" id="1235794"/>
    <lineage>
        <taxon>Bacteria</taxon>
        <taxon>Bacillati</taxon>
        <taxon>Actinomycetota</taxon>
        <taxon>Coriobacteriia</taxon>
        <taxon>Eggerthellales</taxon>
        <taxon>Eggerthellaceae</taxon>
        <taxon>Adlercreutzia</taxon>
    </lineage>
</organism>